<dbReference type="PROSITE" id="PS51186">
    <property type="entry name" value="GNAT"/>
    <property type="match status" value="1"/>
</dbReference>
<dbReference type="EMBL" id="JAMXIB010000003">
    <property type="protein sequence ID" value="MCO5724283.1"/>
    <property type="molecule type" value="Genomic_DNA"/>
</dbReference>
<name>A0ABT1AY32_9FLAO</name>
<evidence type="ECO:0000313" key="5">
    <source>
        <dbReference type="Proteomes" id="UP001206312"/>
    </source>
</evidence>
<evidence type="ECO:0000313" key="4">
    <source>
        <dbReference type="EMBL" id="MCO5724283.1"/>
    </source>
</evidence>
<evidence type="ECO:0000256" key="1">
    <source>
        <dbReference type="ARBA" id="ARBA00022679"/>
    </source>
</evidence>
<dbReference type="EC" id="2.3.1.-" evidence="4"/>
<dbReference type="InterPro" id="IPR000182">
    <property type="entry name" value="GNAT_dom"/>
</dbReference>
<dbReference type="CDD" id="cd04301">
    <property type="entry name" value="NAT_SF"/>
    <property type="match status" value="1"/>
</dbReference>
<keyword evidence="2 4" id="KW-0012">Acyltransferase</keyword>
<dbReference type="PANTHER" id="PTHR43420">
    <property type="entry name" value="ACETYLTRANSFERASE"/>
    <property type="match status" value="1"/>
</dbReference>
<evidence type="ECO:0000256" key="2">
    <source>
        <dbReference type="ARBA" id="ARBA00023315"/>
    </source>
</evidence>
<reference evidence="4 5" key="1">
    <citation type="submission" date="2022-06" db="EMBL/GenBank/DDBJ databases">
        <authorList>
            <person name="Xuan X."/>
        </authorList>
    </citation>
    <scope>NUCLEOTIDE SEQUENCE [LARGE SCALE GENOMIC DNA]</scope>
    <source>
        <strain evidence="4 5">2V75</strain>
    </source>
</reference>
<dbReference type="PANTHER" id="PTHR43420:SF47">
    <property type="entry name" value="N-ACETYLTRANSFERASE DOMAIN-CONTAINING PROTEIN"/>
    <property type="match status" value="1"/>
</dbReference>
<evidence type="ECO:0000259" key="3">
    <source>
        <dbReference type="PROSITE" id="PS51186"/>
    </source>
</evidence>
<gene>
    <name evidence="4" type="ORF">NG653_05415</name>
</gene>
<dbReference type="Pfam" id="PF00583">
    <property type="entry name" value="Acetyltransf_1"/>
    <property type="match status" value="1"/>
</dbReference>
<keyword evidence="1 4" id="KW-0808">Transferase</keyword>
<keyword evidence="5" id="KW-1185">Reference proteome</keyword>
<organism evidence="4 5">
    <name type="scientific">Robiginitalea marina</name>
    <dbReference type="NCBI Taxonomy" id="2954105"/>
    <lineage>
        <taxon>Bacteria</taxon>
        <taxon>Pseudomonadati</taxon>
        <taxon>Bacteroidota</taxon>
        <taxon>Flavobacteriia</taxon>
        <taxon>Flavobacteriales</taxon>
        <taxon>Flavobacteriaceae</taxon>
        <taxon>Robiginitalea</taxon>
    </lineage>
</organism>
<dbReference type="Proteomes" id="UP001206312">
    <property type="component" value="Unassembled WGS sequence"/>
</dbReference>
<feature type="domain" description="N-acetyltransferase" evidence="3">
    <location>
        <begin position="4"/>
        <end position="172"/>
    </location>
</feature>
<dbReference type="SUPFAM" id="SSF55729">
    <property type="entry name" value="Acyl-CoA N-acyltransferases (Nat)"/>
    <property type="match status" value="1"/>
</dbReference>
<comment type="caution">
    <text evidence="4">The sequence shown here is derived from an EMBL/GenBank/DDBJ whole genome shotgun (WGS) entry which is preliminary data.</text>
</comment>
<proteinExistence type="predicted"/>
<dbReference type="GO" id="GO:0016746">
    <property type="term" value="F:acyltransferase activity"/>
    <property type="evidence" value="ECO:0007669"/>
    <property type="project" value="UniProtKB-KW"/>
</dbReference>
<sequence length="172" mass="19890">MENATLRLCGAGDLEALASLSRETFTHAFAALNNPLDFQQHLEEAFNPERLRAELGNPDTRFYFLYSASQLAGYMKVNVGQAQTELREPEGMEVERLYVIAEFQGRGLGAWMLQQAGDLARKEGKRYLWLGVWEENLAAIRFYKRHGFAIFDKHPYYVGTDRQMDWMMRLDL</sequence>
<dbReference type="RefSeq" id="WP_252740662.1">
    <property type="nucleotide sequence ID" value="NZ_JAMXIB010000003.1"/>
</dbReference>
<protein>
    <submittedName>
        <fullName evidence="4">GNAT family N-acetyltransferase</fullName>
        <ecNumber evidence="4">2.3.1.-</ecNumber>
    </submittedName>
</protein>
<accession>A0ABT1AY32</accession>
<dbReference type="InterPro" id="IPR016181">
    <property type="entry name" value="Acyl_CoA_acyltransferase"/>
</dbReference>
<dbReference type="InterPro" id="IPR050680">
    <property type="entry name" value="YpeA/RimI_acetyltransf"/>
</dbReference>
<dbReference type="Gene3D" id="3.40.630.30">
    <property type="match status" value="1"/>
</dbReference>